<dbReference type="InterPro" id="IPR002020">
    <property type="entry name" value="Citrate_synthase"/>
</dbReference>
<name>A0ABS8CFQ7_9BURK</name>
<dbReference type="Gene3D" id="1.10.580.10">
    <property type="entry name" value="Citrate Synthase, domain 1"/>
    <property type="match status" value="1"/>
</dbReference>
<dbReference type="InterPro" id="IPR009061">
    <property type="entry name" value="DNA-bd_dom_put_sf"/>
</dbReference>
<evidence type="ECO:0000256" key="1">
    <source>
        <dbReference type="ARBA" id="ARBA00004751"/>
    </source>
</evidence>
<accession>A0ABS8CFQ7</accession>
<evidence type="ECO:0000259" key="5">
    <source>
        <dbReference type="Pfam" id="PF12728"/>
    </source>
</evidence>
<dbReference type="PRINTS" id="PR00143">
    <property type="entry name" value="CITRTSNTHASE"/>
</dbReference>
<feature type="domain" description="Helix-turn-helix" evidence="5">
    <location>
        <begin position="4"/>
        <end position="55"/>
    </location>
</feature>
<dbReference type="InterPro" id="IPR036969">
    <property type="entry name" value="Citrate_synthase_sf"/>
</dbReference>
<keyword evidence="7" id="KW-1185">Reference proteome</keyword>
<organism evidence="6 7">
    <name type="scientific">Mesopusillimonas faecipullorum</name>
    <dbReference type="NCBI Taxonomy" id="2755040"/>
    <lineage>
        <taxon>Bacteria</taxon>
        <taxon>Pseudomonadati</taxon>
        <taxon>Pseudomonadota</taxon>
        <taxon>Betaproteobacteria</taxon>
        <taxon>Burkholderiales</taxon>
        <taxon>Alcaligenaceae</taxon>
        <taxon>Mesopusillimonas</taxon>
    </lineage>
</organism>
<dbReference type="Pfam" id="PF12728">
    <property type="entry name" value="HTH_17"/>
    <property type="match status" value="1"/>
</dbReference>
<comment type="similarity">
    <text evidence="2">Belongs to the citrate synthase family.</text>
</comment>
<dbReference type="InterPro" id="IPR016142">
    <property type="entry name" value="Citrate_synth-like_lrg_a-sub"/>
</dbReference>
<gene>
    <name evidence="6" type="ORF">H0484_14080</name>
</gene>
<keyword evidence="4" id="KW-0808">Transferase</keyword>
<dbReference type="Proteomes" id="UP000776983">
    <property type="component" value="Unassembled WGS sequence"/>
</dbReference>
<evidence type="ECO:0000313" key="6">
    <source>
        <dbReference type="EMBL" id="MCB5364872.1"/>
    </source>
</evidence>
<dbReference type="RefSeq" id="WP_226955287.1">
    <property type="nucleotide sequence ID" value="NZ_JACDXW010000010.1"/>
</dbReference>
<dbReference type="SUPFAM" id="SSF48256">
    <property type="entry name" value="Citrate synthase"/>
    <property type="match status" value="1"/>
</dbReference>
<evidence type="ECO:0000313" key="7">
    <source>
        <dbReference type="Proteomes" id="UP000776983"/>
    </source>
</evidence>
<comment type="pathway">
    <text evidence="1">Carbohydrate metabolism; tricarboxylic acid cycle; isocitrate from oxaloacetate: step 1/2.</text>
</comment>
<evidence type="ECO:0000256" key="3">
    <source>
        <dbReference type="ARBA" id="ARBA00012972"/>
    </source>
</evidence>
<dbReference type="Pfam" id="PF00285">
    <property type="entry name" value="Citrate_synt"/>
    <property type="match status" value="1"/>
</dbReference>
<dbReference type="Gene3D" id="1.10.1660.10">
    <property type="match status" value="1"/>
</dbReference>
<dbReference type="PANTHER" id="PTHR11739">
    <property type="entry name" value="CITRATE SYNTHASE"/>
    <property type="match status" value="1"/>
</dbReference>
<proteinExistence type="inferred from homology"/>
<protein>
    <recommendedName>
        <fullName evidence="3">citrate synthase (unknown stereospecificity)</fullName>
        <ecNumber evidence="3">2.3.3.16</ecNumber>
    </recommendedName>
</protein>
<dbReference type="Gene3D" id="1.10.230.10">
    <property type="entry name" value="Cytochrome P450-Terp, domain 2"/>
    <property type="match status" value="1"/>
</dbReference>
<evidence type="ECO:0000256" key="4">
    <source>
        <dbReference type="ARBA" id="ARBA00022679"/>
    </source>
</evidence>
<dbReference type="EMBL" id="JACDXW010000010">
    <property type="protein sequence ID" value="MCB5364872.1"/>
    <property type="molecule type" value="Genomic_DNA"/>
</dbReference>
<dbReference type="PANTHER" id="PTHR11739:SF4">
    <property type="entry name" value="CITRATE SYNTHASE, PEROXISOMAL"/>
    <property type="match status" value="1"/>
</dbReference>
<dbReference type="InterPro" id="IPR041657">
    <property type="entry name" value="HTH_17"/>
</dbReference>
<reference evidence="6 7" key="1">
    <citation type="submission" date="2020-07" db="EMBL/GenBank/DDBJ databases">
        <title>Pusillimonas sp. nov., isolated from poultry manure in Taiwan.</title>
        <authorList>
            <person name="Lin S.-Y."/>
            <person name="Tang Y.-S."/>
            <person name="Young C.-C."/>
        </authorList>
    </citation>
    <scope>NUCLEOTIDE SEQUENCE [LARGE SCALE GENOMIC DNA]</scope>
    <source>
        <strain evidence="6 7">CC-YST705</strain>
    </source>
</reference>
<dbReference type="InterPro" id="IPR016143">
    <property type="entry name" value="Citrate_synth-like_sm_a-sub"/>
</dbReference>
<dbReference type="EC" id="2.3.3.16" evidence="3"/>
<comment type="caution">
    <text evidence="6">The sequence shown here is derived from an EMBL/GenBank/DDBJ whole genome shotgun (WGS) entry which is preliminary data.</text>
</comment>
<evidence type="ECO:0000256" key="2">
    <source>
        <dbReference type="ARBA" id="ARBA00010566"/>
    </source>
</evidence>
<sequence>MTDYLTASEAMERLGVKQQTLYAYVSRQLIRRITAPGAKRSLYSREDVEKLAARRASNTPGAAAMPAWQADSSSSLSTALTQITPEGPMYRGRLFSALAAYPGRIENVAELLWTGLLLDEPLAWEHDDIPANMEGALAALQLPPGQVPFLRAMATVSIVMGEPAGKELRSGSTAGLARRLVCAYAGCLGMLTPQAAFVRPQQGETVAHIVLRALNLAATPEHLAAINAVLITCADHDLSSPTYAARVVASTGAGLHACLLASIAGHSGQYFGGSCDRTEDLWLAAPEPGQARAQMAPGIQPGTRLPGFQHPLYAAGDPRAQFLLRLAEQLVGPQALEDIYQVIRETETATGQRPALELGLVAVARALGLPRRGASALWAVGRSVGWVAHVIEQRLAGQMIRPQGRYDGR</sequence>
<dbReference type="SUPFAM" id="SSF46955">
    <property type="entry name" value="Putative DNA-binding domain"/>
    <property type="match status" value="1"/>
</dbReference>